<keyword evidence="2" id="KW-0802">TPR repeat</keyword>
<keyword evidence="4" id="KW-1185">Reference proteome</keyword>
<organism evidence="3 4">
    <name type="scientific">Sandaracinus amylolyticus</name>
    <dbReference type="NCBI Taxonomy" id="927083"/>
    <lineage>
        <taxon>Bacteria</taxon>
        <taxon>Pseudomonadati</taxon>
        <taxon>Myxococcota</taxon>
        <taxon>Polyangia</taxon>
        <taxon>Polyangiales</taxon>
        <taxon>Sandaracinaceae</taxon>
        <taxon>Sandaracinus</taxon>
    </lineage>
</organism>
<dbReference type="STRING" id="927083.DB32_001864"/>
<sequence length="290" mass="31838">MPAIASADPPVRDDVRALSAHLRSHPSDVAALIERSELYRREGNAEGALADLRVAAALAPDEPRVHAQRAVVLHAMGRHEEALAELDAYVERALGPGPDLLALRARILVRMERLEDALADYDAALALREEVELYLERGRLLEQLGRVEDAARGYDEGLRATDAAVLRVESVELDLRTSRADRALVRVDEVLAHAPARARWLLLRARALDALARGDEARAARHEALSETERRLVRRPTPALHVERGEALLALGRAHDALAAATRARSLAPRLGDAIDLELRARRAIEGGER</sequence>
<name>A0A0F6W191_9BACT</name>
<dbReference type="PANTHER" id="PTHR44858:SF1">
    <property type="entry name" value="UDP-N-ACETYLGLUCOSAMINE--PEPTIDE N-ACETYLGLUCOSAMINYLTRANSFERASE SPINDLY-RELATED"/>
    <property type="match status" value="1"/>
</dbReference>
<dbReference type="AlphaFoldDB" id="A0A0F6W191"/>
<dbReference type="KEGG" id="samy:DB32_001864"/>
<keyword evidence="1" id="KW-0677">Repeat</keyword>
<dbReference type="EMBL" id="CP011125">
    <property type="protein sequence ID" value="AKF04715.1"/>
    <property type="molecule type" value="Genomic_DNA"/>
</dbReference>
<dbReference type="InterPro" id="IPR019734">
    <property type="entry name" value="TPR_rpt"/>
</dbReference>
<dbReference type="SMART" id="SM00028">
    <property type="entry name" value="TPR"/>
    <property type="match status" value="4"/>
</dbReference>
<gene>
    <name evidence="3" type="ORF">DB32_001864</name>
</gene>
<accession>A0A0F6W191</accession>
<evidence type="ECO:0000256" key="2">
    <source>
        <dbReference type="ARBA" id="ARBA00022803"/>
    </source>
</evidence>
<dbReference type="Proteomes" id="UP000034883">
    <property type="component" value="Chromosome"/>
</dbReference>
<dbReference type="InterPro" id="IPR050498">
    <property type="entry name" value="Ycf3"/>
</dbReference>
<proteinExistence type="predicted"/>
<evidence type="ECO:0000256" key="1">
    <source>
        <dbReference type="ARBA" id="ARBA00022737"/>
    </source>
</evidence>
<dbReference type="Gene3D" id="1.25.40.10">
    <property type="entry name" value="Tetratricopeptide repeat domain"/>
    <property type="match status" value="3"/>
</dbReference>
<protein>
    <submittedName>
        <fullName evidence="3">TPR repeat protein</fullName>
    </submittedName>
</protein>
<dbReference type="Pfam" id="PF14559">
    <property type="entry name" value="TPR_19"/>
    <property type="match status" value="1"/>
</dbReference>
<dbReference type="PANTHER" id="PTHR44858">
    <property type="entry name" value="TETRATRICOPEPTIDE REPEAT PROTEIN 6"/>
    <property type="match status" value="1"/>
</dbReference>
<evidence type="ECO:0000313" key="3">
    <source>
        <dbReference type="EMBL" id="AKF04715.1"/>
    </source>
</evidence>
<evidence type="ECO:0000313" key="4">
    <source>
        <dbReference type="Proteomes" id="UP000034883"/>
    </source>
</evidence>
<dbReference type="InterPro" id="IPR011990">
    <property type="entry name" value="TPR-like_helical_dom_sf"/>
</dbReference>
<dbReference type="SUPFAM" id="SSF48452">
    <property type="entry name" value="TPR-like"/>
    <property type="match status" value="2"/>
</dbReference>
<reference evidence="3 4" key="1">
    <citation type="submission" date="2015-03" db="EMBL/GenBank/DDBJ databases">
        <title>Genome assembly of Sandaracinus amylolyticus DSM 53668.</title>
        <authorList>
            <person name="Sharma G."/>
            <person name="Subramanian S."/>
        </authorList>
    </citation>
    <scope>NUCLEOTIDE SEQUENCE [LARGE SCALE GENOMIC DNA]</scope>
    <source>
        <strain evidence="3 4">DSM 53668</strain>
    </source>
</reference>